<dbReference type="EMBL" id="AMZH03008412">
    <property type="protein sequence ID" value="RRT59004.1"/>
    <property type="molecule type" value="Genomic_DNA"/>
</dbReference>
<dbReference type="Proteomes" id="UP000287651">
    <property type="component" value="Unassembled WGS sequence"/>
</dbReference>
<sequence>MQGRLAIGQATCRYSPAARLWLGAPMEVSPVGKSMLSHKGGCLWPRTPTEAASCTNAQSPMGQVATRIHGGAHLQGWPHEGSHLWA</sequence>
<comment type="caution">
    <text evidence="1">The sequence shown here is derived from an EMBL/GenBank/DDBJ whole genome shotgun (WGS) entry which is preliminary data.</text>
</comment>
<accession>A0A426Z4V0</accession>
<organism evidence="1 2">
    <name type="scientific">Ensete ventricosum</name>
    <name type="common">Abyssinian banana</name>
    <name type="synonym">Musa ensete</name>
    <dbReference type="NCBI Taxonomy" id="4639"/>
    <lineage>
        <taxon>Eukaryota</taxon>
        <taxon>Viridiplantae</taxon>
        <taxon>Streptophyta</taxon>
        <taxon>Embryophyta</taxon>
        <taxon>Tracheophyta</taxon>
        <taxon>Spermatophyta</taxon>
        <taxon>Magnoliopsida</taxon>
        <taxon>Liliopsida</taxon>
        <taxon>Zingiberales</taxon>
        <taxon>Musaceae</taxon>
        <taxon>Ensete</taxon>
    </lineage>
</organism>
<evidence type="ECO:0000313" key="2">
    <source>
        <dbReference type="Proteomes" id="UP000287651"/>
    </source>
</evidence>
<name>A0A426Z4V0_ENSVE</name>
<proteinExistence type="predicted"/>
<protein>
    <submittedName>
        <fullName evidence="1">Uncharacterized protein</fullName>
    </submittedName>
</protein>
<evidence type="ECO:0000313" key="1">
    <source>
        <dbReference type="EMBL" id="RRT59004.1"/>
    </source>
</evidence>
<reference evidence="1 2" key="1">
    <citation type="journal article" date="2014" name="Agronomy (Basel)">
        <title>A Draft Genome Sequence for Ensete ventricosum, the Drought-Tolerant Tree Against Hunger.</title>
        <authorList>
            <person name="Harrison J."/>
            <person name="Moore K.A."/>
            <person name="Paszkiewicz K."/>
            <person name="Jones T."/>
            <person name="Grant M."/>
            <person name="Ambacheew D."/>
            <person name="Muzemil S."/>
            <person name="Studholme D.J."/>
        </authorList>
    </citation>
    <scope>NUCLEOTIDE SEQUENCE [LARGE SCALE GENOMIC DNA]</scope>
</reference>
<gene>
    <name evidence="1" type="ORF">B296_00042885</name>
</gene>
<dbReference type="AlphaFoldDB" id="A0A426Z4V0"/>